<evidence type="ECO:0000313" key="3">
    <source>
        <dbReference type="Proteomes" id="UP001217838"/>
    </source>
</evidence>
<evidence type="ECO:0000313" key="2">
    <source>
        <dbReference type="EMBL" id="MDC0671895.1"/>
    </source>
</evidence>
<feature type="region of interest" description="Disordered" evidence="1">
    <location>
        <begin position="1"/>
        <end position="26"/>
    </location>
</feature>
<feature type="region of interest" description="Disordered" evidence="1">
    <location>
        <begin position="260"/>
        <end position="330"/>
    </location>
</feature>
<name>A0ABT5BCM9_9BACT</name>
<organism evidence="2 3">
    <name type="scientific">Nannocystis radixulma</name>
    <dbReference type="NCBI Taxonomy" id="2995305"/>
    <lineage>
        <taxon>Bacteria</taxon>
        <taxon>Pseudomonadati</taxon>
        <taxon>Myxococcota</taxon>
        <taxon>Polyangia</taxon>
        <taxon>Nannocystales</taxon>
        <taxon>Nannocystaceae</taxon>
        <taxon>Nannocystis</taxon>
    </lineage>
</organism>
<protein>
    <recommendedName>
        <fullName evidence="4">AsmA-like C-terminal domain-containing protein</fullName>
    </recommendedName>
</protein>
<evidence type="ECO:0008006" key="4">
    <source>
        <dbReference type="Google" id="ProtNLM"/>
    </source>
</evidence>
<reference evidence="2 3" key="1">
    <citation type="submission" date="2022-11" db="EMBL/GenBank/DDBJ databases">
        <title>Minimal conservation of predation-associated metabolite biosynthetic gene clusters underscores biosynthetic potential of Myxococcota including descriptions for ten novel species: Archangium lansinium sp. nov., Myxococcus landrumus sp. nov., Nannocystis bai.</title>
        <authorList>
            <person name="Ahearne A."/>
            <person name="Stevens C."/>
            <person name="Dowd S."/>
        </authorList>
    </citation>
    <scope>NUCLEOTIDE SEQUENCE [LARGE SCALE GENOMIC DNA]</scope>
    <source>
        <strain evidence="2 3">NCELM</strain>
    </source>
</reference>
<comment type="caution">
    <text evidence="2">The sequence shown here is derived from an EMBL/GenBank/DDBJ whole genome shotgun (WGS) entry which is preliminary data.</text>
</comment>
<keyword evidence="3" id="KW-1185">Reference proteome</keyword>
<feature type="compositionally biased region" description="Polar residues" evidence="1">
    <location>
        <begin position="286"/>
        <end position="305"/>
    </location>
</feature>
<proteinExistence type="predicted"/>
<feature type="compositionally biased region" description="Basic residues" evidence="1">
    <location>
        <begin position="261"/>
        <end position="274"/>
    </location>
</feature>
<accession>A0ABT5BCM9</accession>
<dbReference type="RefSeq" id="WP_272002767.1">
    <property type="nucleotide sequence ID" value="NZ_JAQNDN010000018.1"/>
</dbReference>
<evidence type="ECO:0000256" key="1">
    <source>
        <dbReference type="SAM" id="MobiDB-lite"/>
    </source>
</evidence>
<gene>
    <name evidence="2" type="ORF">POL58_29390</name>
</gene>
<dbReference type="Proteomes" id="UP001217838">
    <property type="component" value="Unassembled WGS sequence"/>
</dbReference>
<sequence length="1306" mass="139247">MAGPDDQVPGYRRPHDGPRAPAGADVPREALGRLDIPVVGPLDLELALGAPLRLALDAEALEIEPGSALLARVPDLPTVEVRRTRLDLVHGTVTADADAIGPFLLTAAGVAVRIALRRGFAWQPGRSVLDHLAQNLPADPTSGARRLWRGPLASSAWIHGDTRLTAELRGDRVEVALSRPALIKVLGLALPILAVRLLFGPARLEIDPGPTGPVRRAILRLAAWIASSWLRGRLPAAMTIPGYDLFADEQRRVRLVDLVRRLRGQPRPRRKPRRATGPSAHAPADLSTSTGSSGHAPSDLSSSPGTGHAPSDMPVETGPSGHAPADLSSAPASGLRARLAAIVPARLHGANPPAGARVLARIPLGTRGELALVADRELVLTRAAGGVRFEAPGGLAVHADELPELAELRLVRGLLVAAAPGSEPPVRLEIQTDPPLGPLMRALLRRFLDARVLPRLPFDLLDRLGVVPGRDADELLILRQPFNPRTGVELTTDAGAEVRVRHGSEALVVEAPAGLRLRFHGLPMLPDADIHRLEYRWADGTVAAETTPDLGEFGALALAQLIRVRAAPVLPAILGVRGDGGPQLDPSLEQQLPALAASVKVPVVGPLDVRFDPADVLTARLSPTDLGVTSQQRLAVVAPELRIALRVAAVDHDIAATALRADTDVPLGDYLSAVVARCVEQYGLTRLRPHLPLAPQVGRDEPWLLAHVPKTSKGVRVRLELPAGSGLTLTRSPDALELRAETPLLVLPEGTALLGDLRIEGLRYRPAAAAIELVSDPPAGAFMHEVLRRAFVRFVPAGPLAEVLRRLALPAAAPVPPPLPVPPGLVVWENTFGPLGAVRVATDAARTVDVSLSRSGAHIGFGKGATVRVLGLGLTLTLRSVNLTFLPWTLEVDASPPAGELAQHLVSHAMRALFAEFMRHFWPKDRSPRAGHDTLLSLGAGKPWGPLKICVAKGGSIDLHLDKGGLSLRSAAGLFVTGEALDWLPDFYLHDLGLRASDAAVKVGISGITEQVYQEAAAVSPVTEAVLSHLYKVLVAPRLPAVWAQRLGLPRPPLPPAPPEDPMRFAVFGARLPGDYGEFTLSMDPSDTVTLTASEIEAAVESERGLAARMPGLRLAIQLRGARYHLQTGEVQVGGLGQLENALVEALIRRQIGDSGDPGASGVRGLLDRFPVDERGRTLLFHHTLVDVLLQPGTSVRMRLDDRRLRIAAEPALVVDGPARLNFLVCGLHYDFGAARFELDFEGDTVVAELLEKIVDARAEKALNDQLLPLVPAAMRTPGYRLSTDPQVRANVAALIRSFTRRKRTS</sequence>
<dbReference type="EMBL" id="JAQNDN010000018">
    <property type="protein sequence ID" value="MDC0671895.1"/>
    <property type="molecule type" value="Genomic_DNA"/>
</dbReference>